<dbReference type="EMBL" id="PYAL01000007">
    <property type="protein sequence ID" value="RXN85414.1"/>
    <property type="molecule type" value="Genomic_DNA"/>
</dbReference>
<dbReference type="AlphaFoldDB" id="A0A4Q1HGS4"/>
<dbReference type="Gene3D" id="3.40.190.150">
    <property type="entry name" value="Bordetella uptake gene, domain 1"/>
    <property type="match status" value="1"/>
</dbReference>
<dbReference type="Proteomes" id="UP000290849">
    <property type="component" value="Unassembled WGS sequence"/>
</dbReference>
<dbReference type="InterPro" id="IPR006311">
    <property type="entry name" value="TAT_signal"/>
</dbReference>
<sequence length="366" mass="39020">MSAPQEMQYRYPHAVLARGNDKIPTRASMMFYESSRRAFVAAAARYTGLVAALAMALVPFPAAHAAGYPDRPIRLVVPIAAGSATDAVARAYAQELAPILGQPIIVENLPGANGTIGTSNVKRAPADGYTLLLGTIGTHSVNPLLYKNLPYDAVKDYTPVSILSKVSNVIVVPATSPYRTLQDLVAAAKKAPHTLNYGTPTVGSSSQLATEMFRVRAGIDLANIPYNGPSQAAIDLIADRIQVLFDPVINELGNIRSGKVRVLAQTASQRVPALPDVPTVAQAGYPGFEASGWNGIMVRAGTPAAVVEKLSAAIRQAGQSQKLRTIFEGQGVEIVTSPSPQDFNEFLVQDRKKWARVIEESHIAVE</sequence>
<dbReference type="PANTHER" id="PTHR42928">
    <property type="entry name" value="TRICARBOXYLATE-BINDING PROTEIN"/>
    <property type="match status" value="1"/>
</dbReference>
<evidence type="ECO:0000313" key="3">
    <source>
        <dbReference type="Proteomes" id="UP000290849"/>
    </source>
</evidence>
<dbReference type="SUPFAM" id="SSF53850">
    <property type="entry name" value="Periplasmic binding protein-like II"/>
    <property type="match status" value="1"/>
</dbReference>
<evidence type="ECO:0000313" key="2">
    <source>
        <dbReference type="EMBL" id="RXN85414.1"/>
    </source>
</evidence>
<reference evidence="2 3" key="1">
    <citation type="journal article" date="2017" name="Int. J. Syst. Evol. Microbiol.">
        <title>Achromobacter aloeverae sp. nov., isolated from the root of Aloe vera (L.) Burm.f.</title>
        <authorList>
            <person name="Kuncharoen N."/>
            <person name="Muramatsu Y."/>
            <person name="Shibata C."/>
            <person name="Kamakura Y."/>
            <person name="Nakagawa Y."/>
            <person name="Tanasupawat S."/>
        </authorList>
    </citation>
    <scope>NUCLEOTIDE SEQUENCE [LARGE SCALE GENOMIC DNA]</scope>
    <source>
        <strain evidence="2 3">AVA-1</strain>
    </source>
</reference>
<name>A0A4Q1HGS4_9BURK</name>
<evidence type="ECO:0008006" key="4">
    <source>
        <dbReference type="Google" id="ProtNLM"/>
    </source>
</evidence>
<keyword evidence="3" id="KW-1185">Reference proteome</keyword>
<evidence type="ECO:0000256" key="1">
    <source>
        <dbReference type="ARBA" id="ARBA00006987"/>
    </source>
</evidence>
<protein>
    <recommendedName>
        <fullName evidence="4">Tripartite tricarboxylate transporter substrate binding protein</fullName>
    </recommendedName>
</protein>
<proteinExistence type="inferred from homology"/>
<dbReference type="InterPro" id="IPR042100">
    <property type="entry name" value="Bug_dom1"/>
</dbReference>
<dbReference type="CDD" id="cd07012">
    <property type="entry name" value="PBP2_Bug_TTT"/>
    <property type="match status" value="1"/>
</dbReference>
<comment type="similarity">
    <text evidence="1">Belongs to the UPF0065 (bug) family.</text>
</comment>
<dbReference type="InterPro" id="IPR005064">
    <property type="entry name" value="BUG"/>
</dbReference>
<dbReference type="PANTHER" id="PTHR42928:SF5">
    <property type="entry name" value="BLR1237 PROTEIN"/>
    <property type="match status" value="1"/>
</dbReference>
<comment type="caution">
    <text evidence="2">The sequence shown here is derived from an EMBL/GenBank/DDBJ whole genome shotgun (WGS) entry which is preliminary data.</text>
</comment>
<accession>A0A4Q1HGS4</accession>
<gene>
    <name evidence="2" type="ORF">C7R54_23305</name>
</gene>
<dbReference type="PIRSF" id="PIRSF017082">
    <property type="entry name" value="YflP"/>
    <property type="match status" value="1"/>
</dbReference>
<organism evidence="2 3">
    <name type="scientific">Achromobacter aloeverae</name>
    <dbReference type="NCBI Taxonomy" id="1750518"/>
    <lineage>
        <taxon>Bacteria</taxon>
        <taxon>Pseudomonadati</taxon>
        <taxon>Pseudomonadota</taxon>
        <taxon>Betaproteobacteria</taxon>
        <taxon>Burkholderiales</taxon>
        <taxon>Alcaligenaceae</taxon>
        <taxon>Achromobacter</taxon>
    </lineage>
</organism>
<dbReference type="PROSITE" id="PS51318">
    <property type="entry name" value="TAT"/>
    <property type="match status" value="1"/>
</dbReference>
<dbReference type="Pfam" id="PF03401">
    <property type="entry name" value="TctC"/>
    <property type="match status" value="1"/>
</dbReference>
<dbReference type="Gene3D" id="3.40.190.10">
    <property type="entry name" value="Periplasmic binding protein-like II"/>
    <property type="match status" value="1"/>
</dbReference>